<feature type="compositionally biased region" description="Polar residues" evidence="9">
    <location>
        <begin position="638"/>
        <end position="655"/>
    </location>
</feature>
<keyword evidence="3" id="KW-0677">Repeat</keyword>
<keyword evidence="2" id="KW-0479">Metal-binding</keyword>
<dbReference type="Gene3D" id="3.30.160.60">
    <property type="entry name" value="Classic Zinc Finger"/>
    <property type="match status" value="10"/>
</dbReference>
<dbReference type="PROSITE" id="PS00028">
    <property type="entry name" value="ZINC_FINGER_C2H2_1"/>
    <property type="match status" value="13"/>
</dbReference>
<feature type="domain" description="C2H2-type" evidence="10">
    <location>
        <begin position="770"/>
        <end position="797"/>
    </location>
</feature>
<feature type="domain" description="C2H2-type" evidence="10">
    <location>
        <begin position="508"/>
        <end position="535"/>
    </location>
</feature>
<evidence type="ECO:0000313" key="13">
    <source>
        <dbReference type="RefSeq" id="XP_005093809.1"/>
    </source>
</evidence>
<feature type="compositionally biased region" description="Acidic residues" evidence="9">
    <location>
        <begin position="1072"/>
        <end position="1081"/>
    </location>
</feature>
<dbReference type="Proteomes" id="UP000694888">
    <property type="component" value="Unplaced"/>
</dbReference>
<evidence type="ECO:0000256" key="5">
    <source>
        <dbReference type="ARBA" id="ARBA00023015"/>
    </source>
</evidence>
<feature type="domain" description="C2H2-type" evidence="10">
    <location>
        <begin position="798"/>
        <end position="821"/>
    </location>
</feature>
<feature type="domain" description="C2H2-type" evidence="10">
    <location>
        <begin position="275"/>
        <end position="302"/>
    </location>
</feature>
<feature type="domain" description="C2H2-type" evidence="10">
    <location>
        <begin position="536"/>
        <end position="563"/>
    </location>
</feature>
<reference evidence="12 13" key="1">
    <citation type="submission" date="2025-05" db="UniProtKB">
        <authorList>
            <consortium name="RefSeq"/>
        </authorList>
    </citation>
    <scope>IDENTIFICATION</scope>
</reference>
<dbReference type="PROSITE" id="PS50157">
    <property type="entry name" value="ZINC_FINGER_C2H2_2"/>
    <property type="match status" value="14"/>
</dbReference>
<evidence type="ECO:0000313" key="12">
    <source>
        <dbReference type="RefSeq" id="XP_005093808.1"/>
    </source>
</evidence>
<evidence type="ECO:0000256" key="2">
    <source>
        <dbReference type="ARBA" id="ARBA00022723"/>
    </source>
</evidence>
<evidence type="ECO:0000256" key="3">
    <source>
        <dbReference type="ARBA" id="ARBA00022737"/>
    </source>
</evidence>
<keyword evidence="7" id="KW-0539">Nucleus</keyword>
<organism evidence="11 12">
    <name type="scientific">Aplysia californica</name>
    <name type="common">California sea hare</name>
    <dbReference type="NCBI Taxonomy" id="6500"/>
    <lineage>
        <taxon>Eukaryota</taxon>
        <taxon>Metazoa</taxon>
        <taxon>Spiralia</taxon>
        <taxon>Lophotrochozoa</taxon>
        <taxon>Mollusca</taxon>
        <taxon>Gastropoda</taxon>
        <taxon>Heterobranchia</taxon>
        <taxon>Euthyneura</taxon>
        <taxon>Tectipleura</taxon>
        <taxon>Aplysiida</taxon>
        <taxon>Aplysioidea</taxon>
        <taxon>Aplysiidae</taxon>
        <taxon>Aplysia</taxon>
    </lineage>
</organism>
<feature type="region of interest" description="Disordered" evidence="9">
    <location>
        <begin position="949"/>
        <end position="991"/>
    </location>
</feature>
<dbReference type="InterPro" id="IPR036236">
    <property type="entry name" value="Znf_C2H2_sf"/>
</dbReference>
<feature type="region of interest" description="Disordered" evidence="9">
    <location>
        <begin position="411"/>
        <end position="430"/>
    </location>
</feature>
<dbReference type="Pfam" id="PF13894">
    <property type="entry name" value="zf-C2H2_4"/>
    <property type="match status" value="1"/>
</dbReference>
<feature type="region of interest" description="Disordered" evidence="9">
    <location>
        <begin position="627"/>
        <end position="655"/>
    </location>
</feature>
<comment type="subcellular location">
    <subcellularLocation>
        <location evidence="1">Nucleus</location>
    </subcellularLocation>
</comment>
<keyword evidence="8" id="KW-0863">Zinc-finger</keyword>
<dbReference type="SMART" id="SM00355">
    <property type="entry name" value="ZnF_C2H2"/>
    <property type="match status" value="16"/>
</dbReference>
<dbReference type="SUPFAM" id="SSF57667">
    <property type="entry name" value="beta-beta-alpha zinc fingers"/>
    <property type="match status" value="9"/>
</dbReference>
<name>A0ABM0JHJ7_APLCA</name>
<dbReference type="RefSeq" id="XP_005093809.1">
    <property type="nucleotide sequence ID" value="XM_005093752.3"/>
</dbReference>
<feature type="domain" description="C2H2-type" evidence="10">
    <location>
        <begin position="701"/>
        <end position="728"/>
    </location>
</feature>
<feature type="domain" description="C2H2-type" evidence="10">
    <location>
        <begin position="727"/>
        <end position="754"/>
    </location>
</feature>
<keyword evidence="4" id="KW-0862">Zinc</keyword>
<evidence type="ECO:0000256" key="9">
    <source>
        <dbReference type="SAM" id="MobiDB-lite"/>
    </source>
</evidence>
<evidence type="ECO:0000313" key="11">
    <source>
        <dbReference type="Proteomes" id="UP000694888"/>
    </source>
</evidence>
<feature type="region of interest" description="Disordered" evidence="9">
    <location>
        <begin position="1040"/>
        <end position="1182"/>
    </location>
</feature>
<gene>
    <name evidence="12 13" type="primary">LOC101849678</name>
</gene>
<evidence type="ECO:0000256" key="7">
    <source>
        <dbReference type="ARBA" id="ARBA00023242"/>
    </source>
</evidence>
<dbReference type="InterPro" id="IPR013087">
    <property type="entry name" value="Znf_C2H2_type"/>
</dbReference>
<evidence type="ECO:0000256" key="6">
    <source>
        <dbReference type="ARBA" id="ARBA00023163"/>
    </source>
</evidence>
<feature type="domain" description="C2H2-type" evidence="10">
    <location>
        <begin position="329"/>
        <end position="356"/>
    </location>
</feature>
<feature type="compositionally biased region" description="Basic and acidic residues" evidence="9">
    <location>
        <begin position="1040"/>
        <end position="1069"/>
    </location>
</feature>
<dbReference type="GeneID" id="101849678"/>
<dbReference type="PANTHER" id="PTHR24399">
    <property type="entry name" value="ZINC FINGER AND BTB DOMAIN-CONTAINING"/>
    <property type="match status" value="1"/>
</dbReference>
<feature type="domain" description="C2H2-type" evidence="10">
    <location>
        <begin position="1020"/>
        <end position="1047"/>
    </location>
</feature>
<protein>
    <submittedName>
        <fullName evidence="12 13">Zinc finger protein 62</fullName>
    </submittedName>
</protein>
<feature type="domain" description="C2H2-type" evidence="10">
    <location>
        <begin position="30"/>
        <end position="57"/>
    </location>
</feature>
<feature type="domain" description="C2H2-type" evidence="10">
    <location>
        <begin position="905"/>
        <end position="927"/>
    </location>
</feature>
<keyword evidence="11" id="KW-1185">Reference proteome</keyword>
<dbReference type="PANTHER" id="PTHR24399:SF23">
    <property type="entry name" value="C2H2-TYPE DOMAIN-CONTAINING PROTEIN"/>
    <property type="match status" value="1"/>
</dbReference>
<feature type="region of interest" description="Disordered" evidence="9">
    <location>
        <begin position="462"/>
        <end position="489"/>
    </location>
</feature>
<feature type="compositionally biased region" description="Basic residues" evidence="9">
    <location>
        <begin position="967"/>
        <end position="976"/>
    </location>
</feature>
<feature type="compositionally biased region" description="Polar residues" evidence="9">
    <location>
        <begin position="1152"/>
        <end position="1165"/>
    </location>
</feature>
<keyword evidence="6" id="KW-0804">Transcription</keyword>
<keyword evidence="5" id="KW-0805">Transcription regulation</keyword>
<feature type="domain" description="C2H2-type" evidence="10">
    <location>
        <begin position="303"/>
        <end position="330"/>
    </location>
</feature>
<evidence type="ECO:0000256" key="8">
    <source>
        <dbReference type="PROSITE-ProRule" id="PRU00042"/>
    </source>
</evidence>
<feature type="domain" description="C2H2-type" evidence="10">
    <location>
        <begin position="824"/>
        <end position="852"/>
    </location>
</feature>
<evidence type="ECO:0000256" key="4">
    <source>
        <dbReference type="ARBA" id="ARBA00022833"/>
    </source>
</evidence>
<feature type="domain" description="C2H2-type" evidence="10">
    <location>
        <begin position="673"/>
        <end position="700"/>
    </location>
</feature>
<feature type="compositionally biased region" description="Low complexity" evidence="9">
    <location>
        <begin position="1100"/>
        <end position="1111"/>
    </location>
</feature>
<dbReference type="RefSeq" id="XP_005093808.1">
    <property type="nucleotide sequence ID" value="XM_005093751.2"/>
</dbReference>
<accession>A0ABM0JHJ7</accession>
<evidence type="ECO:0000256" key="1">
    <source>
        <dbReference type="ARBA" id="ARBA00004123"/>
    </source>
</evidence>
<dbReference type="Pfam" id="PF00096">
    <property type="entry name" value="zf-C2H2"/>
    <property type="match status" value="6"/>
</dbReference>
<sequence>MEQQTVTMMSEEETPEVGPNDIVIHLVNPYKCGQCELEFLEKTVFKEHMFSHLEQIKQERPSSQIVMNITLPPETPGGVTVTRDILQLGEDGSIKQVLQPANNITLNQVSPLRELEEAGVIKLDPPKPLEPVIHSVKSLTQPVQQVPKMNAMTTTDTTNAALGLLRSAAVGEQAAAIVQQTQTTDSAVPGGMAVLGGDGMEGLVKAAEEGEETEVSEIVDNKDGSFSVAFKGPNNEMQHIQILRPEGMKGDMMLELTNVQGRRRHSRSGVTTKSNECDICGKVLSSSTNLIRHKMYHSSERPFVCEVCNKGFKDVSNLKKHTQIHKRIYPCFLCKKSFLRKSLLAIHLKRHEARTTFVKTGSSSKEVTMRTFVDGDGTRVEEMSMVALAGQTFEYKHRIMKADPAEVTGIKKEEDNSSESGVVDTGTTTNPETEVLTSAADEAEGKVVGNSKPLFTVTSGGLREAGAPGEEEAAVGTKPNTDGTEGMDVDDLPDMKIPPVPEEFVKLYQCGHCGKRTVQRGNMMRHLIHHLKDKPFVCDECPKQFVDKGELVKHKKTHTKPYRCHQCNGAFAHNVQLIKHLHSECLGNSENLNYTVLDDGKTYKCDICHIEMKRLGNMIKHVSTHSYDNKRSSWPHRSLQTPKAVKSSNSEQVSPATQSPNALYYFDATEQAFFCSICLKMFKQRANAHRHVKVHIKEKPFLCQKCNKEFPNSNALKKHVLMHRRPYRCDMCKASFSHRLLLEAHKRKHSDKERDEETADYGVLEDKSGYYCKHCDKKLTKKYRMMSHIRSHLNQRPFECQICNKCFSCQYMLQKHKKSHATPFICDKCGVTFSRKFFLNMHKKKMHCSEEGIEEEETGMDGDGKEFLCSICKAPFSRVVIKMNHEKKCREESKVLSRLPSGKGFKCKICNKVATLKHNLMVHIRKHEDAIRMDSSGRITLLTGALGEDDKNGGKKSFPRSMSMLTKRSRSPRTPRKSLISQMNQDMEGSDWEGMEEEVLVEEEQEKELDERCQRTPGGWACTICRRKFTDKDTLLRHLESHATKENSQKEEGKEENSNEEEAEKKETPDAAPEESTDEPPLETSKTQEASDTPLPKVENGNTPATTGTANKKLRVRGKAPFATTPATSRPVKDPKSLKSRAAETAAKSELQESPGSSQEGTPSRSAHRPSRTQKIPSRFLE</sequence>
<evidence type="ECO:0000259" key="10">
    <source>
        <dbReference type="PROSITE" id="PS50157"/>
    </source>
</evidence>
<proteinExistence type="predicted"/>